<protein>
    <submittedName>
        <fullName evidence="1">FbpB family small basic protein</fullName>
    </submittedName>
</protein>
<dbReference type="RefSeq" id="WP_210598757.1">
    <property type="nucleotide sequence ID" value="NZ_JAGKSQ010000008.1"/>
</dbReference>
<comment type="caution">
    <text evidence="1">The sequence shown here is derived from an EMBL/GenBank/DDBJ whole genome shotgun (WGS) entry which is preliminary data.</text>
</comment>
<gene>
    <name evidence="1" type="ORF">J7W16_17430</name>
</gene>
<organism evidence="1 2">
    <name type="scientific">Halalkalibacter suaedae</name>
    <dbReference type="NCBI Taxonomy" id="2822140"/>
    <lineage>
        <taxon>Bacteria</taxon>
        <taxon>Bacillati</taxon>
        <taxon>Bacillota</taxon>
        <taxon>Bacilli</taxon>
        <taxon>Bacillales</taxon>
        <taxon>Bacillaceae</taxon>
        <taxon>Halalkalibacter</taxon>
    </lineage>
</organism>
<dbReference type="AlphaFoldDB" id="A0A940WY58"/>
<reference evidence="1" key="1">
    <citation type="submission" date="2021-03" db="EMBL/GenBank/DDBJ databases">
        <title>Bacillus suaedae sp. nov., isolated from Suaeda aralocaspica.</title>
        <authorList>
            <person name="Lei R.F.R."/>
        </authorList>
    </citation>
    <scope>NUCLEOTIDE SEQUENCE</scope>
    <source>
        <strain evidence="1">YZJH907-2</strain>
    </source>
</reference>
<sequence length="42" mass="5186">MRKVKKLSFEELVRENKEKLMNDPDALDRIEERWEKRRAAVK</sequence>
<accession>A0A940WY58</accession>
<evidence type="ECO:0000313" key="1">
    <source>
        <dbReference type="EMBL" id="MBP3952907.1"/>
    </source>
</evidence>
<evidence type="ECO:0000313" key="2">
    <source>
        <dbReference type="Proteomes" id="UP000678228"/>
    </source>
</evidence>
<dbReference type="Pfam" id="PF13040">
    <property type="entry name" value="Fur_reg_FbpB"/>
    <property type="match status" value="1"/>
</dbReference>
<proteinExistence type="predicted"/>
<dbReference type="EMBL" id="JAGKSQ010000008">
    <property type="protein sequence ID" value="MBP3952907.1"/>
    <property type="molecule type" value="Genomic_DNA"/>
</dbReference>
<dbReference type="InterPro" id="IPR025004">
    <property type="entry name" value="SenN/SenS"/>
</dbReference>
<dbReference type="Proteomes" id="UP000678228">
    <property type="component" value="Unassembled WGS sequence"/>
</dbReference>
<name>A0A940WY58_9BACI</name>
<keyword evidence="2" id="KW-1185">Reference proteome</keyword>